<reference evidence="1 2" key="1">
    <citation type="submission" date="2017-09" db="EMBL/GenBank/DDBJ databases">
        <title>Genome sequences of Natrinema ejinorence JCM 13890T.</title>
        <authorList>
            <person name="Roh S.W."/>
            <person name="Kim Y.B."/>
            <person name="Kim J.Y."/>
        </authorList>
    </citation>
    <scope>NUCLEOTIDE SEQUENCE [LARGE SCALE GENOMIC DNA]</scope>
    <source>
        <strain evidence="1 2">JCM 13890</strain>
    </source>
</reference>
<dbReference type="OrthoDB" id="213744at2157"/>
<protein>
    <recommendedName>
        <fullName evidence="3">YbjN domain-containing protein</fullName>
    </recommendedName>
</protein>
<dbReference type="AlphaFoldDB" id="A0A2A5QSX2"/>
<dbReference type="InterPro" id="IPR043851">
    <property type="entry name" value="DUF5813"/>
</dbReference>
<dbReference type="RefSeq" id="WP_097378890.1">
    <property type="nucleotide sequence ID" value="NZ_NXNI01000001.1"/>
</dbReference>
<evidence type="ECO:0000313" key="2">
    <source>
        <dbReference type="Proteomes" id="UP000219689"/>
    </source>
</evidence>
<dbReference type="Pfam" id="PF19130">
    <property type="entry name" value="DUF5813"/>
    <property type="match status" value="1"/>
</dbReference>
<gene>
    <name evidence="1" type="ORF">CP557_04985</name>
</gene>
<organism evidence="1 2">
    <name type="scientific">Natrinema ejinorense</name>
    <dbReference type="NCBI Taxonomy" id="373386"/>
    <lineage>
        <taxon>Archaea</taxon>
        <taxon>Methanobacteriati</taxon>
        <taxon>Methanobacteriota</taxon>
        <taxon>Stenosarchaea group</taxon>
        <taxon>Halobacteria</taxon>
        <taxon>Halobacteriales</taxon>
        <taxon>Natrialbaceae</taxon>
        <taxon>Natrinema</taxon>
    </lineage>
</organism>
<evidence type="ECO:0000313" key="1">
    <source>
        <dbReference type="EMBL" id="PCR89946.1"/>
    </source>
</evidence>
<sequence>MTDLPAPVARELESHDAFVRSDAGYDPHDAFVRSDAGYDLTTTVFETTITADDAEGKRDGRFRVTVVLPTLDAAVADEVVAPPVEDGWFETLERRLRDVFTVAHTSTHDEPVVERDGDDVRVSLEYTAWDAGEGVADAKALIEFVEGTFAQGIIPGYEYRGEAATLLENAQNRGQQAADGDTNTGGMPM</sequence>
<keyword evidence="2" id="KW-1185">Reference proteome</keyword>
<name>A0A2A5QSX2_9EURY</name>
<accession>A0A2A5QSX2</accession>
<dbReference type="Proteomes" id="UP000219689">
    <property type="component" value="Unassembled WGS sequence"/>
</dbReference>
<dbReference type="EMBL" id="NXNI01000001">
    <property type="protein sequence ID" value="PCR89946.1"/>
    <property type="molecule type" value="Genomic_DNA"/>
</dbReference>
<proteinExistence type="predicted"/>
<comment type="caution">
    <text evidence="1">The sequence shown here is derived from an EMBL/GenBank/DDBJ whole genome shotgun (WGS) entry which is preliminary data.</text>
</comment>
<evidence type="ECO:0008006" key="3">
    <source>
        <dbReference type="Google" id="ProtNLM"/>
    </source>
</evidence>